<dbReference type="RefSeq" id="WP_119911023.1">
    <property type="nucleotide sequence ID" value="NZ_QZCH01000015.1"/>
</dbReference>
<dbReference type="Proteomes" id="UP000283255">
    <property type="component" value="Unassembled WGS sequence"/>
</dbReference>
<keyword evidence="3" id="KW-1185">Reference proteome</keyword>
<dbReference type="AlphaFoldDB" id="A0A418YDK3"/>
<feature type="region of interest" description="Disordered" evidence="1">
    <location>
        <begin position="22"/>
        <end position="78"/>
    </location>
</feature>
<reference evidence="2 3" key="1">
    <citation type="submission" date="2018-09" db="EMBL/GenBank/DDBJ databases">
        <authorList>
            <person name="Wang F."/>
        </authorList>
    </citation>
    <scope>NUCLEOTIDE SEQUENCE [LARGE SCALE GENOMIC DNA]</scope>
    <source>
        <strain evidence="2 3">PLHSC7-2</strain>
    </source>
</reference>
<evidence type="ECO:0000256" key="1">
    <source>
        <dbReference type="SAM" id="MobiDB-lite"/>
    </source>
</evidence>
<evidence type="ECO:0000313" key="2">
    <source>
        <dbReference type="EMBL" id="RJG42597.1"/>
    </source>
</evidence>
<sequence>MNIDSLGNYNAYALSQLNKEQATLEEDKQQDVAAETLPSLPGGAVTLPEVSDKDDEQDKDEDSESTQPPKQETILEGMQRVKDEIDAIRFSRDIKPGDKEAMLAPLQQELDDLVVEMQFAIKQYSTQQSQAWFNQGTENKQQGMLLDYLV</sequence>
<organism evidence="2 3">
    <name type="scientific">Motilimonas pumila</name>
    <dbReference type="NCBI Taxonomy" id="2303987"/>
    <lineage>
        <taxon>Bacteria</taxon>
        <taxon>Pseudomonadati</taxon>
        <taxon>Pseudomonadota</taxon>
        <taxon>Gammaproteobacteria</taxon>
        <taxon>Alteromonadales</taxon>
        <taxon>Alteromonadales genera incertae sedis</taxon>
        <taxon>Motilimonas</taxon>
    </lineage>
</organism>
<evidence type="ECO:0000313" key="3">
    <source>
        <dbReference type="Proteomes" id="UP000283255"/>
    </source>
</evidence>
<feature type="compositionally biased region" description="Acidic residues" evidence="1">
    <location>
        <begin position="52"/>
        <end position="64"/>
    </location>
</feature>
<reference evidence="2 3" key="2">
    <citation type="submission" date="2019-01" db="EMBL/GenBank/DDBJ databases">
        <title>Motilimonas pumilus sp. nov., isolated from the gut of sea cucumber (Apostichopus japonicus).</title>
        <authorList>
            <person name="Wang F.-Q."/>
            <person name="Ren L.-H."/>
            <person name="Lin Y.-W."/>
            <person name="Sun G.-H."/>
            <person name="Du Z.-J."/>
            <person name="Zhao J.-X."/>
            <person name="Liu X.-J."/>
            <person name="Liu L.-J."/>
        </authorList>
    </citation>
    <scope>NUCLEOTIDE SEQUENCE [LARGE SCALE GENOMIC DNA]</scope>
    <source>
        <strain evidence="2 3">PLHSC7-2</strain>
    </source>
</reference>
<accession>A0A418YDK3</accession>
<protein>
    <submittedName>
        <fullName evidence="2">Uncharacterized protein</fullName>
    </submittedName>
</protein>
<gene>
    <name evidence="2" type="ORF">D1Z90_12060</name>
</gene>
<comment type="caution">
    <text evidence="2">The sequence shown here is derived from an EMBL/GenBank/DDBJ whole genome shotgun (WGS) entry which is preliminary data.</text>
</comment>
<name>A0A418YDK3_9GAMM</name>
<dbReference type="EMBL" id="QZCH01000015">
    <property type="protein sequence ID" value="RJG42597.1"/>
    <property type="molecule type" value="Genomic_DNA"/>
</dbReference>
<proteinExistence type="predicted"/>